<sequence length="319" mass="33750">MQPRNMSMRGVVDLGAVKAAADNAAKRAAAPAGKPAAAAGGQRVVIDVTEATFETDVLALSQQAPVVIDFWAEWCQPCKQLSPLLERLAEEYAGRFVLAKIDVDANPRLAQEFGIQGIPAVMAVLGGQLAPLFQGVVPEQQARQVLDQLVQLGEERFGLTGVVVDGAPADALDDAESEEEPPGDPLLAAADEALEAGDLDGAAQAFRNVLSDHPAHAEAKLGLINTELLLRTQGVDADKARADAAEHPDDVAVQTLAADVDILDGRADEAFARLVETVRRTAGDERNKARLHLLELFEIVGADDPRVPKARMALAGVLF</sequence>
<organism evidence="7 8">
    <name type="scientific">Embleya scabrispora</name>
    <dbReference type="NCBI Taxonomy" id="159449"/>
    <lineage>
        <taxon>Bacteria</taxon>
        <taxon>Bacillati</taxon>
        <taxon>Actinomycetota</taxon>
        <taxon>Actinomycetes</taxon>
        <taxon>Kitasatosporales</taxon>
        <taxon>Streptomycetaceae</taxon>
        <taxon>Embleya</taxon>
    </lineage>
</organism>
<dbReference type="PANTHER" id="PTHR45663:SF11">
    <property type="entry name" value="GEO12009P1"/>
    <property type="match status" value="1"/>
</dbReference>
<dbReference type="InterPro" id="IPR036249">
    <property type="entry name" value="Thioredoxin-like_sf"/>
</dbReference>
<keyword evidence="2" id="KW-0813">Transport</keyword>
<dbReference type="STRING" id="159449.B4N89_09075"/>
<dbReference type="RefSeq" id="WP_078975389.1">
    <property type="nucleotide sequence ID" value="NZ_MWQN01000001.1"/>
</dbReference>
<keyword evidence="8" id="KW-1185">Reference proteome</keyword>
<comment type="similarity">
    <text evidence="1">Belongs to the thioredoxin family.</text>
</comment>
<evidence type="ECO:0000259" key="6">
    <source>
        <dbReference type="PROSITE" id="PS51352"/>
    </source>
</evidence>
<dbReference type="OrthoDB" id="5181746at2"/>
<dbReference type="Pfam" id="PF14561">
    <property type="entry name" value="TPR_20"/>
    <property type="match status" value="1"/>
</dbReference>
<dbReference type="InterPro" id="IPR011990">
    <property type="entry name" value="TPR-like_helical_dom_sf"/>
</dbReference>
<dbReference type="InterPro" id="IPR013766">
    <property type="entry name" value="Thioredoxin_domain"/>
</dbReference>
<dbReference type="GO" id="GO:0005737">
    <property type="term" value="C:cytoplasm"/>
    <property type="evidence" value="ECO:0007669"/>
    <property type="project" value="TreeGrafter"/>
</dbReference>
<dbReference type="Proteomes" id="UP000190037">
    <property type="component" value="Unassembled WGS sequence"/>
</dbReference>
<dbReference type="Pfam" id="PF00085">
    <property type="entry name" value="Thioredoxin"/>
    <property type="match status" value="1"/>
</dbReference>
<dbReference type="CDD" id="cd02956">
    <property type="entry name" value="ybbN"/>
    <property type="match status" value="1"/>
</dbReference>
<dbReference type="eggNOG" id="COG3118">
    <property type="taxonomic scope" value="Bacteria"/>
</dbReference>
<reference evidence="7 8" key="1">
    <citation type="submission" date="2017-03" db="EMBL/GenBank/DDBJ databases">
        <title>Draft genome sequence of Streptomyces scabrisporus NF3, endophyte isolated from Amphipterygium adstringens.</title>
        <authorList>
            <person name="Vazquez M."/>
            <person name="Ceapa C.D."/>
            <person name="Rodriguez Luna D."/>
            <person name="Sanchez Esquivel S."/>
        </authorList>
    </citation>
    <scope>NUCLEOTIDE SEQUENCE [LARGE SCALE GENOMIC DNA]</scope>
    <source>
        <strain evidence="7 8">NF3</strain>
    </source>
</reference>
<dbReference type="SUPFAM" id="SSF52833">
    <property type="entry name" value="Thioredoxin-like"/>
    <property type="match status" value="1"/>
</dbReference>
<evidence type="ECO:0000313" key="7">
    <source>
        <dbReference type="EMBL" id="OPC81083.1"/>
    </source>
</evidence>
<dbReference type="EMBL" id="MWQN01000001">
    <property type="protein sequence ID" value="OPC81083.1"/>
    <property type="molecule type" value="Genomic_DNA"/>
</dbReference>
<accession>A0A1T3NW49</accession>
<dbReference type="AlphaFoldDB" id="A0A1T3NW49"/>
<evidence type="ECO:0000256" key="3">
    <source>
        <dbReference type="ARBA" id="ARBA00022982"/>
    </source>
</evidence>
<dbReference type="Pfam" id="PF14559">
    <property type="entry name" value="TPR_19"/>
    <property type="match status" value="1"/>
</dbReference>
<keyword evidence="5" id="KW-0676">Redox-active center</keyword>
<gene>
    <name evidence="7" type="ORF">B4N89_09075</name>
</gene>
<proteinExistence type="inferred from homology"/>
<keyword evidence="4" id="KW-1015">Disulfide bond</keyword>
<dbReference type="GO" id="GO:0006950">
    <property type="term" value="P:response to stress"/>
    <property type="evidence" value="ECO:0007669"/>
    <property type="project" value="UniProtKB-ARBA"/>
</dbReference>
<name>A0A1T3NW49_9ACTN</name>
<evidence type="ECO:0000256" key="5">
    <source>
        <dbReference type="ARBA" id="ARBA00023284"/>
    </source>
</evidence>
<keyword evidence="3" id="KW-0249">Electron transport</keyword>
<evidence type="ECO:0000256" key="1">
    <source>
        <dbReference type="ARBA" id="ARBA00008987"/>
    </source>
</evidence>
<evidence type="ECO:0000256" key="4">
    <source>
        <dbReference type="ARBA" id="ARBA00023157"/>
    </source>
</evidence>
<dbReference type="Gene3D" id="3.40.30.10">
    <property type="entry name" value="Glutaredoxin"/>
    <property type="match status" value="1"/>
</dbReference>
<evidence type="ECO:0000313" key="8">
    <source>
        <dbReference type="Proteomes" id="UP000190037"/>
    </source>
</evidence>
<feature type="domain" description="Thioredoxin" evidence="6">
    <location>
        <begin position="24"/>
        <end position="151"/>
    </location>
</feature>
<dbReference type="FunFam" id="3.40.30.10:FF:000001">
    <property type="entry name" value="Thioredoxin"/>
    <property type="match status" value="1"/>
</dbReference>
<dbReference type="GO" id="GO:0015035">
    <property type="term" value="F:protein-disulfide reductase activity"/>
    <property type="evidence" value="ECO:0007669"/>
    <property type="project" value="UniProtKB-ARBA"/>
</dbReference>
<dbReference type="PROSITE" id="PS51352">
    <property type="entry name" value="THIOREDOXIN_2"/>
    <property type="match status" value="1"/>
</dbReference>
<comment type="caution">
    <text evidence="7">The sequence shown here is derived from an EMBL/GenBank/DDBJ whole genome shotgun (WGS) entry which is preliminary data.</text>
</comment>
<dbReference type="Gene3D" id="1.25.40.10">
    <property type="entry name" value="Tetratricopeptide repeat domain"/>
    <property type="match status" value="1"/>
</dbReference>
<protein>
    <submittedName>
        <fullName evidence="7">Co-chaperone YbbN</fullName>
    </submittedName>
</protein>
<evidence type="ECO:0000256" key="2">
    <source>
        <dbReference type="ARBA" id="ARBA00022448"/>
    </source>
</evidence>
<dbReference type="PANTHER" id="PTHR45663">
    <property type="entry name" value="GEO12009P1"/>
    <property type="match status" value="1"/>
</dbReference>